<proteinExistence type="predicted"/>
<dbReference type="eggNOG" id="arCOG02785">
    <property type="taxonomic scope" value="Archaea"/>
</dbReference>
<organism evidence="2 3">
    <name type="scientific">Pyrococcus yayanosii (strain CH1 / JCM 16557)</name>
    <dbReference type="NCBI Taxonomy" id="529709"/>
    <lineage>
        <taxon>Archaea</taxon>
        <taxon>Methanobacteriati</taxon>
        <taxon>Methanobacteriota</taxon>
        <taxon>Thermococci</taxon>
        <taxon>Thermococcales</taxon>
        <taxon>Thermococcaceae</taxon>
        <taxon>Pyrococcus</taxon>
    </lineage>
</organism>
<dbReference type="RefSeq" id="WP_013906502.1">
    <property type="nucleotide sequence ID" value="NC_015680.1"/>
</dbReference>
<dbReference type="SUPFAM" id="SSF53649">
    <property type="entry name" value="Alkaline phosphatase-like"/>
    <property type="match status" value="1"/>
</dbReference>
<dbReference type="CDD" id="cd16148">
    <property type="entry name" value="sulfatase_like"/>
    <property type="match status" value="1"/>
</dbReference>
<dbReference type="Pfam" id="PF00884">
    <property type="entry name" value="Sulfatase"/>
    <property type="match status" value="1"/>
</dbReference>
<dbReference type="Gene3D" id="3.40.720.10">
    <property type="entry name" value="Alkaline Phosphatase, subunit A"/>
    <property type="match status" value="1"/>
</dbReference>
<dbReference type="AlphaFoldDB" id="F8AHY9"/>
<dbReference type="EMBL" id="CP002779">
    <property type="protein sequence ID" value="AEH25446.1"/>
    <property type="molecule type" value="Genomic_DNA"/>
</dbReference>
<dbReference type="InterPro" id="IPR017850">
    <property type="entry name" value="Alkaline_phosphatase_core_sf"/>
</dbReference>
<evidence type="ECO:0000259" key="1">
    <source>
        <dbReference type="Pfam" id="PF00884"/>
    </source>
</evidence>
<dbReference type="GeneID" id="10838351"/>
<accession>F8AHY9</accession>
<reference evidence="2 3" key="1">
    <citation type="journal article" date="2011" name="J. Bacteriol.">
        <title>Complete genome sequence of the obligate piezophilic hyperthermophilic archaeon Pyrococcus yayanosii CH1.</title>
        <authorList>
            <person name="Jun X."/>
            <person name="Lupeng L."/>
            <person name="Minjuan X."/>
            <person name="Oger P."/>
            <person name="Fengping W."/>
            <person name="Jebbar M."/>
            <person name="Xiang X."/>
        </authorList>
    </citation>
    <scope>NUCLEOTIDE SEQUENCE [LARGE SCALE GENOMIC DNA]</scope>
    <source>
        <strain evidence="3">CH1 / JCM 16557</strain>
    </source>
</reference>
<dbReference type="OrthoDB" id="102174at2157"/>
<evidence type="ECO:0000313" key="2">
    <source>
        <dbReference type="EMBL" id="AEH25446.1"/>
    </source>
</evidence>
<gene>
    <name evidence="2" type="ordered locus">PYCH_17890</name>
</gene>
<dbReference type="KEGG" id="pya:PYCH_17890"/>
<dbReference type="Proteomes" id="UP000008386">
    <property type="component" value="Chromosome"/>
</dbReference>
<dbReference type="PANTHER" id="PTHR43751:SF3">
    <property type="entry name" value="SULFATASE N-TERMINAL DOMAIN-CONTAINING PROTEIN"/>
    <property type="match status" value="1"/>
</dbReference>
<dbReference type="STRING" id="529709.PYCH_17890"/>
<dbReference type="PANTHER" id="PTHR43751">
    <property type="entry name" value="SULFATASE"/>
    <property type="match status" value="1"/>
</dbReference>
<sequence length="464" mass="54077">MEKITDQVIKRNLKVYKLFRKVYDRVKFGANTSKDRVTFEQRLKKTKRFAEKFIDFSSKPDKNVILITVDCLRNDHISYNGYQRETTPFLKSIRGYKASLIATSPWTYPAIASLLTGFYPHNHGAVLEGEDRKFDLSKLKPLKENILTLSEILALFDYATYFNSGIDLAFLSVRRRFHEQRLSSLTDAESILNELERWIKNQDNNFFAHVHLKDLHEPISPPNEFYNYFGEVKKLPKIEYWGEFQKPENQKGGKFEEFRENKLLLYDNTLRYVDYVLEQFHTFLEDKGLIDNTILVITADHGEEFWDHAELEAGYFYDVRGYAGVGHGHSVFNELIEVPLIIMGPDIPKKREEDKPVSGVDIVPTLMDLLGIQHNILFDGINIFKAPKKRLILSENTIHGHEKKALVYGKLKFMYSPGDNVAWIFNLKNDPNEQNPIIDEELSEMFIEKLSKVTSGKMVFWRVI</sequence>
<feature type="domain" description="Sulfatase N-terminal" evidence="1">
    <location>
        <begin position="62"/>
        <end position="372"/>
    </location>
</feature>
<dbReference type="InterPro" id="IPR052701">
    <property type="entry name" value="GAG_Ulvan_Degrading_Sulfatases"/>
</dbReference>
<protein>
    <recommendedName>
        <fullName evidence="1">Sulfatase N-terminal domain-containing protein</fullName>
    </recommendedName>
</protein>
<evidence type="ECO:0000313" key="3">
    <source>
        <dbReference type="Proteomes" id="UP000008386"/>
    </source>
</evidence>
<keyword evidence="3" id="KW-1185">Reference proteome</keyword>
<name>F8AHY9_PYRYC</name>
<dbReference type="HOGENOM" id="CLU_045504_0_0_2"/>
<dbReference type="InterPro" id="IPR000917">
    <property type="entry name" value="Sulfatase_N"/>
</dbReference>